<dbReference type="Pfam" id="PF03828">
    <property type="entry name" value="PAP_assoc"/>
    <property type="match status" value="1"/>
</dbReference>
<name>A0AAD6HLU0_9EURO</name>
<reference evidence="8" key="2">
    <citation type="submission" date="2023-01" db="EMBL/GenBank/DDBJ databases">
        <authorList>
            <person name="Petersen C."/>
        </authorList>
    </citation>
    <scope>NUCLEOTIDE SEQUENCE</scope>
    <source>
        <strain evidence="8">IBT 17514</strain>
    </source>
</reference>
<sequence>MAPPFQFRGNGGPNRSGDRGRRPPREQHKFTFRAPRLLSERPLLVSKRETTPEQLQAEHGEKPALKFASLDALSDSEEAEMEFSDDSDEDARPRKKRNIGSSLGTDGVVLAVPAEPPKPKWSNPDPYTALPPPDESHKRVDVIQLIRKARLANVTNTPQSKAVVANEDFISLGMSNENKKEDRQQPQSAPVDAPKGPRGLPPLPSSRAPQYVPNGPMGLEVRGTATKRTRDDEPKGISPRQGKPKTKFNRDGSIHQEWRPRSGQNCTPWLESVTPASGPSVWFHNECVAYYKWVKPELFEDLVRADLISRLSRGFERRYGKVQLRPFGSFASGLYLPVADIDLVLLSPQFRQTGRKFYGVRKGQIYAFSAYLRDMQIAVPGSIETIAHARVPILKFIDKLTGIRVDLSFDNDSGILANETFDVWKNQFPVMPVVVSVIKQFLLIRGLNEVATGGLGGFSITCLVVSVLQHLPDTFQQNVGHVLLHFFDFYGNVFDYRRNGIRMIPAGFVNKTFESKDRLMIEDPNNPDNDISGGTKEIPLIFHTFREAHRVLRDMMHRYHTLPPGTSILEKIIAANFDEYDQQRFQLYDVYRNAPQFDQYRIAPPPPPAEAPPSIPPPPPGAY</sequence>
<gene>
    <name evidence="8" type="ORF">N7493_004962</name>
</gene>
<proteinExistence type="inferred from homology"/>
<evidence type="ECO:0000256" key="5">
    <source>
        <dbReference type="SAM" id="MobiDB-lite"/>
    </source>
</evidence>
<dbReference type="InterPro" id="IPR002058">
    <property type="entry name" value="PAP_assoc"/>
</dbReference>
<dbReference type="InterPro" id="IPR045862">
    <property type="entry name" value="Trf4-like"/>
</dbReference>
<feature type="region of interest" description="Disordered" evidence="5">
    <location>
        <begin position="599"/>
        <end position="623"/>
    </location>
</feature>
<evidence type="ECO:0000256" key="1">
    <source>
        <dbReference type="ARBA" id="ARBA00008593"/>
    </source>
</evidence>
<comment type="caution">
    <text evidence="8">The sequence shown here is derived from an EMBL/GenBank/DDBJ whole genome shotgun (WGS) entry which is preliminary data.</text>
</comment>
<dbReference type="SUPFAM" id="SSF81631">
    <property type="entry name" value="PAP/OAS1 substrate-binding domain"/>
    <property type="match status" value="1"/>
</dbReference>
<protein>
    <recommendedName>
        <fullName evidence="2">polynucleotide adenylyltransferase</fullName>
        <ecNumber evidence="2">2.7.7.19</ecNumber>
    </recommendedName>
</protein>
<evidence type="ECO:0000313" key="9">
    <source>
        <dbReference type="Proteomes" id="UP001215712"/>
    </source>
</evidence>
<feature type="domain" description="Poly(A) RNA polymerase mitochondrial-like central palm" evidence="7">
    <location>
        <begin position="302"/>
        <end position="424"/>
    </location>
</feature>
<feature type="domain" description="PAP-associated" evidence="6">
    <location>
        <begin position="478"/>
        <end position="529"/>
    </location>
</feature>
<dbReference type="Proteomes" id="UP001215712">
    <property type="component" value="Unassembled WGS sequence"/>
</dbReference>
<dbReference type="GO" id="GO:0010605">
    <property type="term" value="P:negative regulation of macromolecule metabolic process"/>
    <property type="evidence" value="ECO:0007669"/>
    <property type="project" value="UniProtKB-ARBA"/>
</dbReference>
<feature type="region of interest" description="Disordered" evidence="5">
    <location>
        <begin position="177"/>
        <end position="251"/>
    </location>
</feature>
<comment type="similarity">
    <text evidence="1">Belongs to the DNA polymerase type-B-like family.</text>
</comment>
<feature type="compositionally biased region" description="Basic and acidic residues" evidence="5">
    <location>
        <begin position="16"/>
        <end position="29"/>
    </location>
</feature>
<evidence type="ECO:0000256" key="4">
    <source>
        <dbReference type="ARBA" id="ARBA00022842"/>
    </source>
</evidence>
<dbReference type="InterPro" id="IPR054708">
    <property type="entry name" value="MTPAP-like_central"/>
</dbReference>
<dbReference type="GO" id="GO:0003729">
    <property type="term" value="F:mRNA binding"/>
    <property type="evidence" value="ECO:0007669"/>
    <property type="project" value="TreeGrafter"/>
</dbReference>
<keyword evidence="4" id="KW-0460">Magnesium</keyword>
<dbReference type="GO" id="GO:0031123">
    <property type="term" value="P:RNA 3'-end processing"/>
    <property type="evidence" value="ECO:0007669"/>
    <property type="project" value="TreeGrafter"/>
</dbReference>
<accession>A0AAD6HLU0</accession>
<dbReference type="GO" id="GO:0043634">
    <property type="term" value="P:polyadenylation-dependent ncRNA catabolic process"/>
    <property type="evidence" value="ECO:0007669"/>
    <property type="project" value="TreeGrafter"/>
</dbReference>
<evidence type="ECO:0000256" key="2">
    <source>
        <dbReference type="ARBA" id="ARBA00012388"/>
    </source>
</evidence>
<dbReference type="GO" id="GO:0031499">
    <property type="term" value="C:TRAMP complex"/>
    <property type="evidence" value="ECO:0007669"/>
    <property type="project" value="TreeGrafter"/>
</dbReference>
<dbReference type="PANTHER" id="PTHR23092">
    <property type="entry name" value="POLY(A) RNA POLYMERASE"/>
    <property type="match status" value="1"/>
</dbReference>
<dbReference type="Gene3D" id="1.10.1410.10">
    <property type="match status" value="1"/>
</dbReference>
<feature type="compositionally biased region" description="Pro residues" evidence="5">
    <location>
        <begin position="603"/>
        <end position="623"/>
    </location>
</feature>
<evidence type="ECO:0000259" key="6">
    <source>
        <dbReference type="Pfam" id="PF03828"/>
    </source>
</evidence>
<dbReference type="GO" id="GO:1990817">
    <property type="term" value="F:poly(A) RNA polymerase activity"/>
    <property type="evidence" value="ECO:0007669"/>
    <property type="project" value="UniProtKB-EC"/>
</dbReference>
<feature type="region of interest" description="Disordered" evidence="5">
    <location>
        <begin position="1"/>
        <end position="137"/>
    </location>
</feature>
<organism evidence="8 9">
    <name type="scientific">Penicillium malachiteum</name>
    <dbReference type="NCBI Taxonomy" id="1324776"/>
    <lineage>
        <taxon>Eukaryota</taxon>
        <taxon>Fungi</taxon>
        <taxon>Dikarya</taxon>
        <taxon>Ascomycota</taxon>
        <taxon>Pezizomycotina</taxon>
        <taxon>Eurotiomycetes</taxon>
        <taxon>Eurotiomycetidae</taxon>
        <taxon>Eurotiales</taxon>
        <taxon>Aspergillaceae</taxon>
        <taxon>Penicillium</taxon>
    </lineage>
</organism>
<dbReference type="AlphaFoldDB" id="A0AAD6HLU0"/>
<dbReference type="GO" id="GO:0046872">
    <property type="term" value="F:metal ion binding"/>
    <property type="evidence" value="ECO:0007669"/>
    <property type="project" value="UniProtKB-KW"/>
</dbReference>
<feature type="compositionally biased region" description="Basic and acidic residues" evidence="5">
    <location>
        <begin position="46"/>
        <end position="64"/>
    </location>
</feature>
<dbReference type="FunFam" id="3.30.460.10:FF:000031">
    <property type="entry name" value="Topoisomerase family protein Trf4"/>
    <property type="match status" value="1"/>
</dbReference>
<dbReference type="PANTHER" id="PTHR23092:SF15">
    <property type="entry name" value="INACTIVE NON-CANONICAL POLY(A) RNA POLYMERASE PROTEIN TRF4-2-RELATED"/>
    <property type="match status" value="1"/>
</dbReference>
<dbReference type="Pfam" id="PF22600">
    <property type="entry name" value="MTPAP-like_central"/>
    <property type="match status" value="1"/>
</dbReference>
<evidence type="ECO:0000259" key="7">
    <source>
        <dbReference type="Pfam" id="PF22600"/>
    </source>
</evidence>
<reference evidence="8" key="1">
    <citation type="journal article" date="2023" name="IMA Fungus">
        <title>Comparative genomic study of the Penicillium genus elucidates a diverse pangenome and 15 lateral gene transfer events.</title>
        <authorList>
            <person name="Petersen C."/>
            <person name="Sorensen T."/>
            <person name="Nielsen M.R."/>
            <person name="Sondergaard T.E."/>
            <person name="Sorensen J.L."/>
            <person name="Fitzpatrick D.A."/>
            <person name="Frisvad J.C."/>
            <person name="Nielsen K.L."/>
        </authorList>
    </citation>
    <scope>NUCLEOTIDE SEQUENCE</scope>
    <source>
        <strain evidence="8">IBT 17514</strain>
    </source>
</reference>
<dbReference type="SUPFAM" id="SSF81301">
    <property type="entry name" value="Nucleotidyltransferase"/>
    <property type="match status" value="1"/>
</dbReference>
<feature type="compositionally biased region" description="Acidic residues" evidence="5">
    <location>
        <begin position="74"/>
        <end position="89"/>
    </location>
</feature>
<keyword evidence="9" id="KW-1185">Reference proteome</keyword>
<evidence type="ECO:0000256" key="3">
    <source>
        <dbReference type="ARBA" id="ARBA00022723"/>
    </source>
</evidence>
<dbReference type="EC" id="2.7.7.19" evidence="2"/>
<dbReference type="CDD" id="cd05402">
    <property type="entry name" value="NT_PAP_TUTase"/>
    <property type="match status" value="1"/>
</dbReference>
<dbReference type="InterPro" id="IPR043519">
    <property type="entry name" value="NT_sf"/>
</dbReference>
<keyword evidence="3" id="KW-0479">Metal-binding</keyword>
<dbReference type="Gene3D" id="3.30.460.10">
    <property type="entry name" value="Beta Polymerase, domain 2"/>
    <property type="match status" value="1"/>
</dbReference>
<evidence type="ECO:0000313" key="8">
    <source>
        <dbReference type="EMBL" id="KAJ5727142.1"/>
    </source>
</evidence>
<dbReference type="GO" id="GO:0005730">
    <property type="term" value="C:nucleolus"/>
    <property type="evidence" value="ECO:0007669"/>
    <property type="project" value="TreeGrafter"/>
</dbReference>
<dbReference type="EMBL" id="JAQJAN010000006">
    <property type="protein sequence ID" value="KAJ5727142.1"/>
    <property type="molecule type" value="Genomic_DNA"/>
</dbReference>